<reference evidence="3" key="1">
    <citation type="journal article" date="2023" name="Proc. Natl. Acad. Sci. U.S.A.">
        <title>Genomic and structural basis for evolution of tropane alkaloid biosynthesis.</title>
        <authorList>
            <person name="Wanga Y.-J."/>
            <person name="Taina T."/>
            <person name="Yua J.-Y."/>
            <person name="Lia J."/>
            <person name="Xua B."/>
            <person name="Chenc J."/>
            <person name="D'Auriad J.C."/>
            <person name="Huanga J.-P."/>
            <person name="Huanga S.-X."/>
        </authorList>
    </citation>
    <scope>NUCLEOTIDE SEQUENCE [LARGE SCALE GENOMIC DNA]</scope>
    <source>
        <strain evidence="3">cv. KIB-2019</strain>
    </source>
</reference>
<dbReference type="OrthoDB" id="60033at2759"/>
<evidence type="ECO:0000256" key="1">
    <source>
        <dbReference type="SAM" id="MobiDB-lite"/>
    </source>
</evidence>
<protein>
    <recommendedName>
        <fullName evidence="4">Myb-like domain-containing protein</fullName>
    </recommendedName>
</protein>
<dbReference type="Proteomes" id="UP001152561">
    <property type="component" value="Unassembled WGS sequence"/>
</dbReference>
<dbReference type="EMBL" id="JAJAGQ010000023">
    <property type="protein sequence ID" value="KAJ8527773.1"/>
    <property type="molecule type" value="Genomic_DNA"/>
</dbReference>
<organism evidence="2 3">
    <name type="scientific">Anisodus acutangulus</name>
    <dbReference type="NCBI Taxonomy" id="402998"/>
    <lineage>
        <taxon>Eukaryota</taxon>
        <taxon>Viridiplantae</taxon>
        <taxon>Streptophyta</taxon>
        <taxon>Embryophyta</taxon>
        <taxon>Tracheophyta</taxon>
        <taxon>Spermatophyta</taxon>
        <taxon>Magnoliopsida</taxon>
        <taxon>eudicotyledons</taxon>
        <taxon>Gunneridae</taxon>
        <taxon>Pentapetalae</taxon>
        <taxon>asterids</taxon>
        <taxon>lamiids</taxon>
        <taxon>Solanales</taxon>
        <taxon>Solanaceae</taxon>
        <taxon>Solanoideae</taxon>
        <taxon>Hyoscyameae</taxon>
        <taxon>Anisodus</taxon>
    </lineage>
</organism>
<proteinExistence type="predicted"/>
<feature type="compositionally biased region" description="Low complexity" evidence="1">
    <location>
        <begin position="61"/>
        <end position="71"/>
    </location>
</feature>
<dbReference type="AlphaFoldDB" id="A0A9Q1QUC2"/>
<keyword evidence="3" id="KW-1185">Reference proteome</keyword>
<evidence type="ECO:0000313" key="2">
    <source>
        <dbReference type="EMBL" id="KAJ8527773.1"/>
    </source>
</evidence>
<comment type="caution">
    <text evidence="2">The sequence shown here is derived from an EMBL/GenBank/DDBJ whole genome shotgun (WGS) entry which is preliminary data.</text>
</comment>
<sequence>MYVHPRFHELMRQQPLQNNHVPSVFPTLEDVERRLNMINNNDVNYHNPPVFNFNVAHQVQQQGVNQQPNDVASTSRGKSPRVRWTDELHAMFVKAVQDWGGTWGEASFKKKQEKLLQQVEEQMLKVDGKKSTATHVYIPQLPTKAEIENMAALGTSLEDFLNYLPN</sequence>
<feature type="region of interest" description="Disordered" evidence="1">
    <location>
        <begin position="61"/>
        <end position="80"/>
    </location>
</feature>
<evidence type="ECO:0000313" key="3">
    <source>
        <dbReference type="Proteomes" id="UP001152561"/>
    </source>
</evidence>
<evidence type="ECO:0008006" key="4">
    <source>
        <dbReference type="Google" id="ProtNLM"/>
    </source>
</evidence>
<accession>A0A9Q1QUC2</accession>
<name>A0A9Q1QUC2_9SOLA</name>
<dbReference type="Gene3D" id="1.10.10.60">
    <property type="entry name" value="Homeodomain-like"/>
    <property type="match status" value="1"/>
</dbReference>
<gene>
    <name evidence="2" type="ORF">K7X08_015224</name>
</gene>